<dbReference type="AlphaFoldDB" id="A0A9R1WHC1"/>
<keyword evidence="3" id="KW-1185">Reference proteome</keyword>
<name>A0A9R1WHC1_LACSA</name>
<dbReference type="EMBL" id="NBSK02000001">
    <property type="protein sequence ID" value="KAJ0225421.1"/>
    <property type="molecule type" value="Genomic_DNA"/>
</dbReference>
<dbReference type="Pfam" id="PF08387">
    <property type="entry name" value="FBD"/>
    <property type="match status" value="1"/>
</dbReference>
<comment type="caution">
    <text evidence="2">The sequence shown here is derived from an EMBL/GenBank/DDBJ whole genome shotgun (WGS) entry which is preliminary data.</text>
</comment>
<sequence>MLSNLPKIEFLSIDGESLENPELDEGPALNHLETPHCLDCTLNQLLTVKITVFEGSRTEILFLKLLLAHSPSLKKFTITPCGACGVDIVKDVIQFPEPHQKQK</sequence>
<evidence type="ECO:0000313" key="3">
    <source>
        <dbReference type="Proteomes" id="UP000235145"/>
    </source>
</evidence>
<evidence type="ECO:0000259" key="1">
    <source>
        <dbReference type="Pfam" id="PF08387"/>
    </source>
</evidence>
<organism evidence="2 3">
    <name type="scientific">Lactuca sativa</name>
    <name type="common">Garden lettuce</name>
    <dbReference type="NCBI Taxonomy" id="4236"/>
    <lineage>
        <taxon>Eukaryota</taxon>
        <taxon>Viridiplantae</taxon>
        <taxon>Streptophyta</taxon>
        <taxon>Embryophyta</taxon>
        <taxon>Tracheophyta</taxon>
        <taxon>Spermatophyta</taxon>
        <taxon>Magnoliopsida</taxon>
        <taxon>eudicotyledons</taxon>
        <taxon>Gunneridae</taxon>
        <taxon>Pentapetalae</taxon>
        <taxon>asterids</taxon>
        <taxon>campanulids</taxon>
        <taxon>Asterales</taxon>
        <taxon>Asteraceae</taxon>
        <taxon>Cichorioideae</taxon>
        <taxon>Cichorieae</taxon>
        <taxon>Lactucinae</taxon>
        <taxon>Lactuca</taxon>
    </lineage>
</organism>
<dbReference type="InterPro" id="IPR006566">
    <property type="entry name" value="FBD"/>
</dbReference>
<gene>
    <name evidence="2" type="ORF">LSAT_V11C100032660</name>
</gene>
<proteinExistence type="predicted"/>
<protein>
    <recommendedName>
        <fullName evidence="1">FBD domain-containing protein</fullName>
    </recommendedName>
</protein>
<dbReference type="Proteomes" id="UP000235145">
    <property type="component" value="Unassembled WGS sequence"/>
</dbReference>
<accession>A0A9R1WHC1</accession>
<reference evidence="2 3" key="1">
    <citation type="journal article" date="2017" name="Nat. Commun.">
        <title>Genome assembly with in vitro proximity ligation data and whole-genome triplication in lettuce.</title>
        <authorList>
            <person name="Reyes-Chin-Wo S."/>
            <person name="Wang Z."/>
            <person name="Yang X."/>
            <person name="Kozik A."/>
            <person name="Arikit S."/>
            <person name="Song C."/>
            <person name="Xia L."/>
            <person name="Froenicke L."/>
            <person name="Lavelle D.O."/>
            <person name="Truco M.J."/>
            <person name="Xia R."/>
            <person name="Zhu S."/>
            <person name="Xu C."/>
            <person name="Xu H."/>
            <person name="Xu X."/>
            <person name="Cox K."/>
            <person name="Korf I."/>
            <person name="Meyers B.C."/>
            <person name="Michelmore R.W."/>
        </authorList>
    </citation>
    <scope>NUCLEOTIDE SEQUENCE [LARGE SCALE GENOMIC DNA]</scope>
    <source>
        <strain evidence="3">cv. Salinas</strain>
        <tissue evidence="2">Seedlings</tissue>
    </source>
</reference>
<feature type="domain" description="FBD" evidence="1">
    <location>
        <begin position="39"/>
        <end position="78"/>
    </location>
</feature>
<evidence type="ECO:0000313" key="2">
    <source>
        <dbReference type="EMBL" id="KAJ0225421.1"/>
    </source>
</evidence>